<dbReference type="AlphaFoldDB" id="A0A0C3QDN0"/>
<dbReference type="Proteomes" id="UP000054248">
    <property type="component" value="Unassembled WGS sequence"/>
</dbReference>
<gene>
    <name evidence="1" type="ORF">M407DRAFT_244977</name>
</gene>
<reference evidence="2" key="2">
    <citation type="submission" date="2015-01" db="EMBL/GenBank/DDBJ databases">
        <title>Evolutionary Origins and Diversification of the Mycorrhizal Mutualists.</title>
        <authorList>
            <consortium name="DOE Joint Genome Institute"/>
            <consortium name="Mycorrhizal Genomics Consortium"/>
            <person name="Kohler A."/>
            <person name="Kuo A."/>
            <person name="Nagy L.G."/>
            <person name="Floudas D."/>
            <person name="Copeland A."/>
            <person name="Barry K.W."/>
            <person name="Cichocki N."/>
            <person name="Veneault-Fourrey C."/>
            <person name="LaButti K."/>
            <person name="Lindquist E.A."/>
            <person name="Lipzen A."/>
            <person name="Lundell T."/>
            <person name="Morin E."/>
            <person name="Murat C."/>
            <person name="Riley R."/>
            <person name="Ohm R."/>
            <person name="Sun H."/>
            <person name="Tunlid A."/>
            <person name="Henrissat B."/>
            <person name="Grigoriev I.V."/>
            <person name="Hibbett D.S."/>
            <person name="Martin F."/>
        </authorList>
    </citation>
    <scope>NUCLEOTIDE SEQUENCE [LARGE SCALE GENOMIC DNA]</scope>
    <source>
        <strain evidence="2">MUT 4182</strain>
    </source>
</reference>
<dbReference type="HOGENOM" id="CLU_2887481_0_0_1"/>
<accession>A0A0C3QDN0</accession>
<keyword evidence="2" id="KW-1185">Reference proteome</keyword>
<protein>
    <submittedName>
        <fullName evidence="1">Uncharacterized protein</fullName>
    </submittedName>
</protein>
<name>A0A0C3QDN0_9AGAM</name>
<proteinExistence type="predicted"/>
<evidence type="ECO:0000313" key="1">
    <source>
        <dbReference type="EMBL" id="KIO22914.1"/>
    </source>
</evidence>
<reference evidence="1 2" key="1">
    <citation type="submission" date="2014-04" db="EMBL/GenBank/DDBJ databases">
        <authorList>
            <consortium name="DOE Joint Genome Institute"/>
            <person name="Kuo A."/>
            <person name="Girlanda M."/>
            <person name="Perotto S."/>
            <person name="Kohler A."/>
            <person name="Nagy L.G."/>
            <person name="Floudas D."/>
            <person name="Copeland A."/>
            <person name="Barry K.W."/>
            <person name="Cichocki N."/>
            <person name="Veneault-Fourrey C."/>
            <person name="LaButti K."/>
            <person name="Lindquist E.A."/>
            <person name="Lipzen A."/>
            <person name="Lundell T."/>
            <person name="Morin E."/>
            <person name="Murat C."/>
            <person name="Sun H."/>
            <person name="Tunlid A."/>
            <person name="Henrissat B."/>
            <person name="Grigoriev I.V."/>
            <person name="Hibbett D.S."/>
            <person name="Martin F."/>
            <person name="Nordberg H.P."/>
            <person name="Cantor M.N."/>
            <person name="Hua S.X."/>
        </authorList>
    </citation>
    <scope>NUCLEOTIDE SEQUENCE [LARGE SCALE GENOMIC DNA]</scope>
    <source>
        <strain evidence="1 2">MUT 4182</strain>
    </source>
</reference>
<organism evidence="1 2">
    <name type="scientific">Tulasnella calospora MUT 4182</name>
    <dbReference type="NCBI Taxonomy" id="1051891"/>
    <lineage>
        <taxon>Eukaryota</taxon>
        <taxon>Fungi</taxon>
        <taxon>Dikarya</taxon>
        <taxon>Basidiomycota</taxon>
        <taxon>Agaricomycotina</taxon>
        <taxon>Agaricomycetes</taxon>
        <taxon>Cantharellales</taxon>
        <taxon>Tulasnellaceae</taxon>
        <taxon>Tulasnella</taxon>
    </lineage>
</organism>
<evidence type="ECO:0000313" key="2">
    <source>
        <dbReference type="Proteomes" id="UP000054248"/>
    </source>
</evidence>
<dbReference type="EMBL" id="KN823097">
    <property type="protein sequence ID" value="KIO22914.1"/>
    <property type="molecule type" value="Genomic_DNA"/>
</dbReference>
<sequence>MAIPLPLWGLSISITTGRAPVLDLADSFLLSEPLLRAINPVTGRSGLTTTGDAAGLMSMVLTT</sequence>